<dbReference type="AlphaFoldDB" id="A0A834T4F9"/>
<dbReference type="EMBL" id="JAAIUW010000009">
    <property type="protein sequence ID" value="KAF7815395.1"/>
    <property type="molecule type" value="Genomic_DNA"/>
</dbReference>
<protein>
    <submittedName>
        <fullName evidence="1">Uncharacterized protein</fullName>
    </submittedName>
</protein>
<evidence type="ECO:0000313" key="2">
    <source>
        <dbReference type="Proteomes" id="UP000634136"/>
    </source>
</evidence>
<accession>A0A834T4F9</accession>
<dbReference type="Proteomes" id="UP000634136">
    <property type="component" value="Unassembled WGS sequence"/>
</dbReference>
<comment type="caution">
    <text evidence="1">The sequence shown here is derived from an EMBL/GenBank/DDBJ whole genome shotgun (WGS) entry which is preliminary data.</text>
</comment>
<evidence type="ECO:0000313" key="1">
    <source>
        <dbReference type="EMBL" id="KAF7815395.1"/>
    </source>
</evidence>
<proteinExistence type="predicted"/>
<keyword evidence="2" id="KW-1185">Reference proteome</keyword>
<reference evidence="1" key="1">
    <citation type="submission" date="2020-09" db="EMBL/GenBank/DDBJ databases">
        <title>Genome-Enabled Discovery of Anthraquinone Biosynthesis in Senna tora.</title>
        <authorList>
            <person name="Kang S.-H."/>
            <person name="Pandey R.P."/>
            <person name="Lee C.-M."/>
            <person name="Sim J.-S."/>
            <person name="Jeong J.-T."/>
            <person name="Choi B.-S."/>
            <person name="Jung M."/>
            <person name="Ginzburg D."/>
            <person name="Zhao K."/>
            <person name="Won S.Y."/>
            <person name="Oh T.-J."/>
            <person name="Yu Y."/>
            <person name="Kim N.-H."/>
            <person name="Lee O.R."/>
            <person name="Lee T.-H."/>
            <person name="Bashyal P."/>
            <person name="Kim T.-S."/>
            <person name="Lee W.-H."/>
            <person name="Kawkins C."/>
            <person name="Kim C.-K."/>
            <person name="Kim J.S."/>
            <person name="Ahn B.O."/>
            <person name="Rhee S.Y."/>
            <person name="Sohng J.K."/>
        </authorList>
    </citation>
    <scope>NUCLEOTIDE SEQUENCE</scope>
    <source>
        <tissue evidence="1">Leaf</tissue>
    </source>
</reference>
<gene>
    <name evidence="1" type="ORF">G2W53_029364</name>
</gene>
<name>A0A834T4F9_9FABA</name>
<organism evidence="1 2">
    <name type="scientific">Senna tora</name>
    <dbReference type="NCBI Taxonomy" id="362788"/>
    <lineage>
        <taxon>Eukaryota</taxon>
        <taxon>Viridiplantae</taxon>
        <taxon>Streptophyta</taxon>
        <taxon>Embryophyta</taxon>
        <taxon>Tracheophyta</taxon>
        <taxon>Spermatophyta</taxon>
        <taxon>Magnoliopsida</taxon>
        <taxon>eudicotyledons</taxon>
        <taxon>Gunneridae</taxon>
        <taxon>Pentapetalae</taxon>
        <taxon>rosids</taxon>
        <taxon>fabids</taxon>
        <taxon>Fabales</taxon>
        <taxon>Fabaceae</taxon>
        <taxon>Caesalpinioideae</taxon>
        <taxon>Cassia clade</taxon>
        <taxon>Senna</taxon>
    </lineage>
</organism>
<sequence>MAKVRDPSINKSGINEEMV</sequence>